<proteinExistence type="predicted"/>
<evidence type="ECO:0000259" key="3">
    <source>
        <dbReference type="Pfam" id="PF13966"/>
    </source>
</evidence>
<dbReference type="CDD" id="cd01650">
    <property type="entry name" value="RT_nLTR_like"/>
    <property type="match status" value="1"/>
</dbReference>
<protein>
    <recommendedName>
        <fullName evidence="5">Reverse transcriptase domain-containing protein</fullName>
    </recommendedName>
</protein>
<evidence type="ECO:0008006" key="5">
    <source>
        <dbReference type="Google" id="ProtNLM"/>
    </source>
</evidence>
<evidence type="ECO:0000259" key="1">
    <source>
        <dbReference type="Pfam" id="PF00078"/>
    </source>
</evidence>
<feature type="domain" description="RNase H type-1" evidence="2">
    <location>
        <begin position="989"/>
        <end position="1098"/>
    </location>
</feature>
<dbReference type="CDD" id="cd06222">
    <property type="entry name" value="RNase_H_like"/>
    <property type="match status" value="1"/>
</dbReference>
<dbReference type="InterPro" id="IPR026960">
    <property type="entry name" value="RVT-Znf"/>
</dbReference>
<dbReference type="GO" id="GO:0003676">
    <property type="term" value="F:nucleic acid binding"/>
    <property type="evidence" value="ECO:0007669"/>
    <property type="project" value="InterPro"/>
</dbReference>
<accession>A0A2N9EFZ6</accession>
<dbReference type="Pfam" id="PF13456">
    <property type="entry name" value="RVT_3"/>
    <property type="match status" value="1"/>
</dbReference>
<sequence length="1125" mass="127511">MANSAWLQLFPSAEIHHLVVASSDHMGVFLDTMGAEVVRSGGRRQRRMYRFEKAWLKEPGCEATIAEAWDVQPIGTAMYRVAEKIKQCRVRLLQWSQSHVRITPRRIEEKTKQLQDLEQQPVEVYNSSEVNSLRRELNVLREKEEVMWRQRSRVAWLAEGDKNTSFFHQCASQRKRTNTIKGLRDHHNAWKVEPDEIASVAIDYFNTLFSTSNPQAIDDVVSEVDGVVNPRMNHALLQPFTHEEIRTALFQMHPSKSPGLDRMSALFFQKFWHIVGIDVSFAILDFLNSGRMLGSINFTHIVLIPKVASPQRMSQFRPINSQSAFVLGRMITNNVIIAFETIHYLKNLRVGNNAQMAVKLDMSKAYDRVEWNFLEAIMLKLGFHGRWVQLIMVCVTTVSYAIMVKESRMEGLSVLLRKAERDSLIRGISICRRAPRISHLFFADDSIVFCKATNDECVALQNLLALYANASGQVVNSDKTALFFSANTPQNTRNAIYSLFGTSTSTQFEKYLGLPPMVGRAKRRAFNEVKDRVLWRLQGWKEKLLSQASKEVLIKAVIQAIPTYAMSCFKFPAGFCADLSAMATKFWWGQKGEEQKVHWLSRDKLMRLKQDGGMGFRDLQLFNSALLARQGWRLLQNQSSLVFRVLKSKYFPFTSFLDSSTTTNASYIWRSICDSKEVLKAGLRWRVGSGERIRIWHDRWLPCPSTYKVVSPMKILDGEATVDRLICGDTMRWNDALLRQVFLPHEVEVIQSITLSNRRPNDVLIWTGTKRGVFSVKSAYRLLLAQQRAGEASSSSSRGGDQKFWSALWSASVQPKIRVFMWKACKGILPTLANLFAKGISNTFSCVWCGEEAETVDHLLWQCEFAQRVWHECPVTFCPTVHLAMSFKEFIESCVLALFSPGLEIVLSTAWAIWKARNDLVWNETLVPVSEICQQAAGIALDYIESGKMLTESISPPTALLSFKWKPPDAMNHKLNFYCHHGTDGHMVGLGVLIRDSAGLVAAAKCSKVRQVGDVIQVAASVLLEALVFAFHIGLRRLEVEIGNMELLGLLNLSSPCLAPIGVLVEDISSWAQKFQFLRFSFIKKECNKASQALATEALSSSFEQVSLDDYPACITSHVQFDTLQ</sequence>
<dbReference type="GO" id="GO:0004523">
    <property type="term" value="F:RNA-DNA hybrid ribonuclease activity"/>
    <property type="evidence" value="ECO:0007669"/>
    <property type="project" value="InterPro"/>
</dbReference>
<dbReference type="InterPro" id="IPR000477">
    <property type="entry name" value="RT_dom"/>
</dbReference>
<dbReference type="EMBL" id="OIVN01000069">
    <property type="protein sequence ID" value="SPC73663.1"/>
    <property type="molecule type" value="Genomic_DNA"/>
</dbReference>
<dbReference type="PANTHER" id="PTHR33116:SF86">
    <property type="entry name" value="REVERSE TRANSCRIPTASE DOMAIN-CONTAINING PROTEIN"/>
    <property type="match status" value="1"/>
</dbReference>
<evidence type="ECO:0000259" key="2">
    <source>
        <dbReference type="Pfam" id="PF13456"/>
    </source>
</evidence>
<dbReference type="PANTHER" id="PTHR33116">
    <property type="entry name" value="REVERSE TRANSCRIPTASE ZINC-BINDING DOMAIN-CONTAINING PROTEIN-RELATED-RELATED"/>
    <property type="match status" value="1"/>
</dbReference>
<dbReference type="InterPro" id="IPR044730">
    <property type="entry name" value="RNase_H-like_dom_plant"/>
</dbReference>
<feature type="domain" description="Reverse transcriptase zinc-binding" evidence="3">
    <location>
        <begin position="774"/>
        <end position="870"/>
    </location>
</feature>
<dbReference type="AlphaFoldDB" id="A0A2N9EFZ6"/>
<gene>
    <name evidence="4" type="ORF">FSB_LOCUS1545</name>
</gene>
<dbReference type="InterPro" id="IPR002156">
    <property type="entry name" value="RNaseH_domain"/>
</dbReference>
<feature type="domain" description="Reverse transcriptase" evidence="1">
    <location>
        <begin position="322"/>
        <end position="504"/>
    </location>
</feature>
<dbReference type="Pfam" id="PF13966">
    <property type="entry name" value="zf-RVT"/>
    <property type="match status" value="1"/>
</dbReference>
<dbReference type="Pfam" id="PF00078">
    <property type="entry name" value="RVT_1"/>
    <property type="match status" value="1"/>
</dbReference>
<name>A0A2N9EFZ6_FAGSY</name>
<reference evidence="4" key="1">
    <citation type="submission" date="2018-02" db="EMBL/GenBank/DDBJ databases">
        <authorList>
            <person name="Cohen D.B."/>
            <person name="Kent A.D."/>
        </authorList>
    </citation>
    <scope>NUCLEOTIDE SEQUENCE</scope>
</reference>
<evidence type="ECO:0000313" key="4">
    <source>
        <dbReference type="EMBL" id="SPC73663.1"/>
    </source>
</evidence>
<organism evidence="4">
    <name type="scientific">Fagus sylvatica</name>
    <name type="common">Beechnut</name>
    <dbReference type="NCBI Taxonomy" id="28930"/>
    <lineage>
        <taxon>Eukaryota</taxon>
        <taxon>Viridiplantae</taxon>
        <taxon>Streptophyta</taxon>
        <taxon>Embryophyta</taxon>
        <taxon>Tracheophyta</taxon>
        <taxon>Spermatophyta</taxon>
        <taxon>Magnoliopsida</taxon>
        <taxon>eudicotyledons</taxon>
        <taxon>Gunneridae</taxon>
        <taxon>Pentapetalae</taxon>
        <taxon>rosids</taxon>
        <taxon>fabids</taxon>
        <taxon>Fagales</taxon>
        <taxon>Fagaceae</taxon>
        <taxon>Fagus</taxon>
    </lineage>
</organism>